<organism evidence="2 3">
    <name type="scientific">Winogradskyella immobilis</name>
    <dbReference type="NCBI Taxonomy" id="2816852"/>
    <lineage>
        <taxon>Bacteria</taxon>
        <taxon>Pseudomonadati</taxon>
        <taxon>Bacteroidota</taxon>
        <taxon>Flavobacteriia</taxon>
        <taxon>Flavobacteriales</taxon>
        <taxon>Flavobacteriaceae</taxon>
        <taxon>Winogradskyella</taxon>
    </lineage>
</organism>
<dbReference type="RefSeq" id="WP_227477064.1">
    <property type="nucleotide sequence ID" value="NZ_JAFMPT010000009.1"/>
</dbReference>
<keyword evidence="1" id="KW-0472">Membrane</keyword>
<keyword evidence="1" id="KW-0812">Transmembrane</keyword>
<gene>
    <name evidence="2" type="ORF">J1C55_08460</name>
</gene>
<comment type="caution">
    <text evidence="2">The sequence shown here is derived from an EMBL/GenBank/DDBJ whole genome shotgun (WGS) entry which is preliminary data.</text>
</comment>
<reference evidence="2" key="2">
    <citation type="submission" date="2021-10" db="EMBL/GenBank/DDBJ databases">
        <title>Genome of Winogradskyella sp. E313.</title>
        <authorList>
            <person name="Zhou Y."/>
        </authorList>
    </citation>
    <scope>NUCLEOTIDE SEQUENCE</scope>
    <source>
        <strain evidence="2">E313</strain>
    </source>
</reference>
<keyword evidence="3" id="KW-1185">Reference proteome</keyword>
<reference evidence="2" key="1">
    <citation type="submission" date="2021-03" db="EMBL/GenBank/DDBJ databases">
        <authorList>
            <person name="Ping X."/>
        </authorList>
    </citation>
    <scope>NUCLEOTIDE SEQUENCE</scope>
    <source>
        <strain evidence="2">E313</strain>
    </source>
</reference>
<dbReference type="SUPFAM" id="SSF53300">
    <property type="entry name" value="vWA-like"/>
    <property type="match status" value="1"/>
</dbReference>
<protein>
    <submittedName>
        <fullName evidence="2">VWA domain-containing protein</fullName>
    </submittedName>
</protein>
<evidence type="ECO:0000313" key="2">
    <source>
        <dbReference type="EMBL" id="MCC1484617.1"/>
    </source>
</evidence>
<feature type="transmembrane region" description="Helical" evidence="1">
    <location>
        <begin position="36"/>
        <end position="54"/>
    </location>
</feature>
<sequence length="677" mass="77339">MQTDTIIYIIIAGITALLLALFQYMYKSKRQSKLNYILTLLRFISIFGILILLINPKFETTSFYDVKPNLVIALDNSESVKYLKQDQKAKDLYDQLISNTDIQNHFNVISYTFGKNFKTIDSITFNENQSNLSEVFKSHSEVYKNTISPIVFITDGNQTFGSDYQYSAAKLKQPIYPVILGDTIIFSDLRIQQLNVNRFAYLKNKFPVEIIANYNGVESINSIIRIYSGNAVLFSKPVAFSASKTSEIITTTLPANNVGVKAYRVEVEPLTNERNTINNSKNFAVEVIDQKTNVAIVSEGSHPDLGALKKSIETNEQRSATILSPSEYLSKINDFQLVILFQPNNSFTEILTEIKRLKLNTFTITGKTTNWNLLNTSQDYYKQEITSQTEDYQPNLNINYSTFIINNLDFESYPPLHSEFGQVSFIVPQETILYKTINGNITNESLLSTFEINEQKHALLNGEGIWRWRAQAFLNSESFNDFDNFIGKLVQYLSSNKKRNRINADYKSFYNGNESINISAQFFNKNYEFDPNANLLITLKNEDDQSIQSLPLLLKNTSYSIDLSGINPGNYNFTIKNTDEPISISGQFKILEYNVEQQFLNADVTKLKTLATNSQGESFFIDRTEALTSKLLNDNRFATIQKSTKSNMPLIDWQYLLGLIALTLSLEWFIRKYNGLI</sequence>
<feature type="transmembrane region" description="Helical" evidence="1">
    <location>
        <begin position="6"/>
        <end position="24"/>
    </location>
</feature>
<keyword evidence="1" id="KW-1133">Transmembrane helix</keyword>
<dbReference type="Proteomes" id="UP000778797">
    <property type="component" value="Unassembled WGS sequence"/>
</dbReference>
<evidence type="ECO:0000313" key="3">
    <source>
        <dbReference type="Proteomes" id="UP000778797"/>
    </source>
</evidence>
<evidence type="ECO:0000256" key="1">
    <source>
        <dbReference type="SAM" id="Phobius"/>
    </source>
</evidence>
<name>A0ABS8EQN8_9FLAO</name>
<proteinExistence type="predicted"/>
<accession>A0ABS8EQN8</accession>
<dbReference type="PANTHER" id="PTHR37947">
    <property type="entry name" value="BLL2462 PROTEIN"/>
    <property type="match status" value="1"/>
</dbReference>
<dbReference type="PANTHER" id="PTHR37947:SF1">
    <property type="entry name" value="BLL2462 PROTEIN"/>
    <property type="match status" value="1"/>
</dbReference>
<dbReference type="InterPro" id="IPR036465">
    <property type="entry name" value="vWFA_dom_sf"/>
</dbReference>
<dbReference type="EMBL" id="JAFMPT010000009">
    <property type="protein sequence ID" value="MCC1484617.1"/>
    <property type="molecule type" value="Genomic_DNA"/>
</dbReference>